<reference evidence="2 3" key="1">
    <citation type="submission" date="2018-11" db="EMBL/GenBank/DDBJ databases">
        <title>The draft genome sequence of Amphritea opalescens ANRC-JH13T.</title>
        <authorList>
            <person name="Fang Z."/>
            <person name="Zhang Y."/>
            <person name="Han X."/>
        </authorList>
    </citation>
    <scope>NUCLEOTIDE SEQUENCE [LARGE SCALE GENOMIC DNA]</scope>
    <source>
        <strain evidence="2 3">ANRC-JH13</strain>
    </source>
</reference>
<sequence>MLRLGLLLLILPGVVLMAVFWAELSDVNACLSAGGSFNYGAAVCDMNNSHSFVPFAARHPLFVNLTMLASAAGFFCCLFGLYVRGR</sequence>
<evidence type="ECO:0000313" key="2">
    <source>
        <dbReference type="EMBL" id="RTE65388.1"/>
    </source>
</evidence>
<comment type="caution">
    <text evidence="2">The sequence shown here is derived from an EMBL/GenBank/DDBJ whole genome shotgun (WGS) entry which is preliminary data.</text>
</comment>
<dbReference type="AlphaFoldDB" id="A0A430KPG4"/>
<dbReference type="Proteomes" id="UP000283087">
    <property type="component" value="Unassembled WGS sequence"/>
</dbReference>
<accession>A0A430KPG4</accession>
<dbReference type="EMBL" id="RQXW01000010">
    <property type="protein sequence ID" value="RTE65388.1"/>
    <property type="molecule type" value="Genomic_DNA"/>
</dbReference>
<evidence type="ECO:0000313" key="3">
    <source>
        <dbReference type="Proteomes" id="UP000283087"/>
    </source>
</evidence>
<keyword evidence="1" id="KW-0472">Membrane</keyword>
<proteinExistence type="predicted"/>
<keyword evidence="1" id="KW-1133">Transmembrane helix</keyword>
<organism evidence="2 3">
    <name type="scientific">Amphritea opalescens</name>
    <dbReference type="NCBI Taxonomy" id="2490544"/>
    <lineage>
        <taxon>Bacteria</taxon>
        <taxon>Pseudomonadati</taxon>
        <taxon>Pseudomonadota</taxon>
        <taxon>Gammaproteobacteria</taxon>
        <taxon>Oceanospirillales</taxon>
        <taxon>Oceanospirillaceae</taxon>
        <taxon>Amphritea</taxon>
    </lineage>
</organism>
<name>A0A430KPG4_9GAMM</name>
<dbReference type="RefSeq" id="WP_126158916.1">
    <property type="nucleotide sequence ID" value="NZ_RQXW01000010.1"/>
</dbReference>
<gene>
    <name evidence="2" type="ORF">EH243_12010</name>
</gene>
<keyword evidence="1" id="KW-0812">Transmembrane</keyword>
<feature type="transmembrane region" description="Helical" evidence="1">
    <location>
        <begin position="61"/>
        <end position="83"/>
    </location>
</feature>
<keyword evidence="3" id="KW-1185">Reference proteome</keyword>
<dbReference type="OrthoDB" id="6120615at2"/>
<protein>
    <submittedName>
        <fullName evidence="2">Uncharacterized protein</fullName>
    </submittedName>
</protein>
<evidence type="ECO:0000256" key="1">
    <source>
        <dbReference type="SAM" id="Phobius"/>
    </source>
</evidence>